<dbReference type="GO" id="GO:0006203">
    <property type="term" value="P:dGTP catabolic process"/>
    <property type="evidence" value="ECO:0007669"/>
    <property type="project" value="TreeGrafter"/>
</dbReference>
<dbReference type="PANTHER" id="PTHR11373">
    <property type="entry name" value="DEOXYNUCLEOSIDE TRIPHOSPHATE TRIPHOSPHOHYDROLASE"/>
    <property type="match status" value="1"/>
</dbReference>
<dbReference type="InterPro" id="IPR006674">
    <property type="entry name" value="HD_domain"/>
</dbReference>
<dbReference type="OrthoDB" id="9991235at2759"/>
<feature type="region of interest" description="Disordered" evidence="1">
    <location>
        <begin position="176"/>
        <end position="198"/>
    </location>
</feature>
<evidence type="ECO:0000256" key="1">
    <source>
        <dbReference type="SAM" id="MobiDB-lite"/>
    </source>
</evidence>
<feature type="region of interest" description="Disordered" evidence="1">
    <location>
        <begin position="618"/>
        <end position="664"/>
    </location>
</feature>
<feature type="compositionally biased region" description="Low complexity" evidence="1">
    <location>
        <begin position="631"/>
        <end position="642"/>
    </location>
</feature>
<dbReference type="Pfam" id="PF01966">
    <property type="entry name" value="HD"/>
    <property type="match status" value="1"/>
</dbReference>
<dbReference type="SUPFAM" id="SSF109604">
    <property type="entry name" value="HD-domain/PDEase-like"/>
    <property type="match status" value="1"/>
</dbReference>
<feature type="compositionally biased region" description="Low complexity" evidence="1">
    <location>
        <begin position="176"/>
        <end position="191"/>
    </location>
</feature>
<evidence type="ECO:0000313" key="3">
    <source>
        <dbReference type="EMBL" id="KXZ41799.1"/>
    </source>
</evidence>
<dbReference type="EMBL" id="LSYV01000278">
    <property type="protein sequence ID" value="KXZ41799.1"/>
    <property type="molecule type" value="Genomic_DNA"/>
</dbReference>
<dbReference type="InterPro" id="IPR003607">
    <property type="entry name" value="HD/PDEase_dom"/>
</dbReference>
<gene>
    <name evidence="3" type="ORF">GPECTOR_279g734</name>
</gene>
<feature type="domain" description="HD/PDEase" evidence="2">
    <location>
        <begin position="107"/>
        <end position="274"/>
    </location>
</feature>
<dbReference type="Gene3D" id="1.10.3210.10">
    <property type="entry name" value="Hypothetical protein af1432"/>
    <property type="match status" value="1"/>
</dbReference>
<dbReference type="InterPro" id="IPR050135">
    <property type="entry name" value="dGTPase-like"/>
</dbReference>
<keyword evidence="4" id="KW-1185">Reference proteome</keyword>
<proteinExistence type="predicted"/>
<reference evidence="4" key="1">
    <citation type="journal article" date="2016" name="Nat. Commun.">
        <title>The Gonium pectorale genome demonstrates co-option of cell cycle regulation during the evolution of multicellularity.</title>
        <authorList>
            <person name="Hanschen E.R."/>
            <person name="Marriage T.N."/>
            <person name="Ferris P.J."/>
            <person name="Hamaji T."/>
            <person name="Toyoda A."/>
            <person name="Fujiyama A."/>
            <person name="Neme R."/>
            <person name="Noguchi H."/>
            <person name="Minakuchi Y."/>
            <person name="Suzuki M."/>
            <person name="Kawai-Toyooka H."/>
            <person name="Smith D.R."/>
            <person name="Sparks H."/>
            <person name="Anderson J."/>
            <person name="Bakaric R."/>
            <person name="Luria V."/>
            <person name="Karger A."/>
            <person name="Kirschner M.W."/>
            <person name="Durand P.M."/>
            <person name="Michod R.E."/>
            <person name="Nozaki H."/>
            <person name="Olson B.J."/>
        </authorList>
    </citation>
    <scope>NUCLEOTIDE SEQUENCE [LARGE SCALE GENOMIC DNA]</scope>
    <source>
        <strain evidence="4">NIES-2863</strain>
    </source>
</reference>
<dbReference type="SMART" id="SM00471">
    <property type="entry name" value="HDc"/>
    <property type="match status" value="1"/>
</dbReference>
<sequence>MTLQAIRQKYGINDAGLLQDVLLTWCCGCCTLIQEYNEIGAREGLKDGAVLGDVKAAAGTTGKEFKKYTEVRPWLDAACICVVDTPQYQRLRGIKQLGTAFLVFPQAVHTRFEHSLGTAWLAQEQADHLYDRQRDELDMEAEDVRVVALAGLTHDLGHGPFSHTWEEFMRRKERAATSAAGGAEAGGSAQPEGGGSWSHEAMSSRVLEYLVDRDHVEGVSGEDIRRVSDLVRGEPRPHSDVGRRYLYDIVHNKTCGVEVDKMDYLQRDALMCGVTVCRDFKRLRELSKVVGEHIGFRWSEYGLLLELFHAREYLHRTVYAHRAIKAGELMLLDILAEADAALGFSEGADQPQRLCRLKDSLLDYIEDYDIDTGCLYGRIKAAPLPAAVAAAPLSRCLDGGCESRLAAAQALLRRLRRRDLYRLGGQVNVPLGILMDGRWQRMAAEFTAEEVASCYDGGGAGVSLRPRDLIVSQTKIDFTRGGSNPLDKVLFFDHWSDTEGRYIQPNQVERILRVYTRHRDAALEAAAGAALEGWCRRHFGCGAPAMASPAKSPPSSPPPQLRPRTAAKAAAVTGGDSPLGRPLLVPLPLPREEAVRAADPRRGSPAGHAAVPLAVTSTPEATADAARHEAAPGTAAAAASKASGQDEGLLPPQSLEPVLAKMEV</sequence>
<name>A0A150FW20_GONPE</name>
<accession>A0A150FW20</accession>
<feature type="compositionally biased region" description="Pro residues" evidence="1">
    <location>
        <begin position="551"/>
        <end position="561"/>
    </location>
</feature>
<dbReference type="Gene3D" id="3.30.70.2760">
    <property type="match status" value="1"/>
</dbReference>
<dbReference type="AlphaFoldDB" id="A0A150FW20"/>
<protein>
    <recommendedName>
        <fullName evidence="2">HD/PDEase domain-containing protein</fullName>
    </recommendedName>
</protein>
<comment type="caution">
    <text evidence="3">The sequence shown here is derived from an EMBL/GenBank/DDBJ whole genome shotgun (WGS) entry which is preliminary data.</text>
</comment>
<dbReference type="GO" id="GO:0008832">
    <property type="term" value="F:dGTPase activity"/>
    <property type="evidence" value="ECO:0007669"/>
    <property type="project" value="TreeGrafter"/>
</dbReference>
<feature type="region of interest" description="Disordered" evidence="1">
    <location>
        <begin position="545"/>
        <end position="585"/>
    </location>
</feature>
<evidence type="ECO:0000259" key="2">
    <source>
        <dbReference type="SMART" id="SM00471"/>
    </source>
</evidence>
<dbReference type="GO" id="GO:0005634">
    <property type="term" value="C:nucleus"/>
    <property type="evidence" value="ECO:0007669"/>
    <property type="project" value="TreeGrafter"/>
</dbReference>
<organism evidence="3 4">
    <name type="scientific">Gonium pectorale</name>
    <name type="common">Green alga</name>
    <dbReference type="NCBI Taxonomy" id="33097"/>
    <lineage>
        <taxon>Eukaryota</taxon>
        <taxon>Viridiplantae</taxon>
        <taxon>Chlorophyta</taxon>
        <taxon>core chlorophytes</taxon>
        <taxon>Chlorophyceae</taxon>
        <taxon>CS clade</taxon>
        <taxon>Chlamydomonadales</taxon>
        <taxon>Volvocaceae</taxon>
        <taxon>Gonium</taxon>
    </lineage>
</organism>
<evidence type="ECO:0000313" key="4">
    <source>
        <dbReference type="Proteomes" id="UP000075714"/>
    </source>
</evidence>
<dbReference type="PANTHER" id="PTHR11373:SF4">
    <property type="entry name" value="DEOXYNUCLEOSIDE TRIPHOSPHATE TRIPHOSPHOHYDROLASE SAMHD1"/>
    <property type="match status" value="1"/>
</dbReference>
<dbReference type="CDD" id="cd00077">
    <property type="entry name" value="HDc"/>
    <property type="match status" value="1"/>
</dbReference>
<dbReference type="Proteomes" id="UP000075714">
    <property type="component" value="Unassembled WGS sequence"/>
</dbReference>